<gene>
    <name evidence="2" type="ORF">METZ01_LOCUS15209</name>
</gene>
<feature type="region of interest" description="Disordered" evidence="1">
    <location>
        <begin position="1"/>
        <end position="26"/>
    </location>
</feature>
<reference evidence="2" key="1">
    <citation type="submission" date="2018-05" db="EMBL/GenBank/DDBJ databases">
        <authorList>
            <person name="Lanie J.A."/>
            <person name="Ng W.-L."/>
            <person name="Kazmierczak K.M."/>
            <person name="Andrzejewski T.M."/>
            <person name="Davidsen T.M."/>
            <person name="Wayne K.J."/>
            <person name="Tettelin H."/>
            <person name="Glass J.I."/>
            <person name="Rusch D."/>
            <person name="Podicherti R."/>
            <person name="Tsui H.-C.T."/>
            <person name="Winkler M.E."/>
        </authorList>
    </citation>
    <scope>NUCLEOTIDE SEQUENCE</scope>
</reference>
<dbReference type="EMBL" id="UINC01000865">
    <property type="protein sequence ID" value="SUZ62355.1"/>
    <property type="molecule type" value="Genomic_DNA"/>
</dbReference>
<protein>
    <submittedName>
        <fullName evidence="2">Uncharacterized protein</fullName>
    </submittedName>
</protein>
<dbReference type="AlphaFoldDB" id="A0A381P5Y2"/>
<organism evidence="2">
    <name type="scientific">marine metagenome</name>
    <dbReference type="NCBI Taxonomy" id="408172"/>
    <lineage>
        <taxon>unclassified sequences</taxon>
        <taxon>metagenomes</taxon>
        <taxon>ecological metagenomes</taxon>
    </lineage>
</organism>
<evidence type="ECO:0000256" key="1">
    <source>
        <dbReference type="SAM" id="MobiDB-lite"/>
    </source>
</evidence>
<accession>A0A381P5Y2</accession>
<evidence type="ECO:0000313" key="2">
    <source>
        <dbReference type="EMBL" id="SUZ62355.1"/>
    </source>
</evidence>
<sequence>MSGGLSDAVEHALADRGTAFEPLPTE</sequence>
<proteinExistence type="predicted"/>
<name>A0A381P5Y2_9ZZZZ</name>